<sequence length="284" mass="32222">MRFEDWDVLLFPSGTHDQHVPLREYRVECHAVADERLDADDNSAAPLMTSFVPSLDYDAPFQISVHSWMPKRFYYAPQPGSHQVDHVQMWQIKVIVDGITQCIETFNGDVKWPKVIPIANMEPPINKDTPQPLHFPHFHEQIMTDTNWSPHDTVGRIKIEISEGYAQIKPDDLDTIGPFRYYKLLNHAFFNFQPAPFKILQRTGVAFPSPRLESHILTLRGANNLVTLPYAFQTATVRNHARNMSTSSVSSRQHSSPYMGPGGPPNTPHFAEAPPSATAWNIGQ</sequence>
<dbReference type="Proteomes" id="UP000016933">
    <property type="component" value="Unassembled WGS sequence"/>
</dbReference>
<feature type="region of interest" description="Disordered" evidence="1">
    <location>
        <begin position="242"/>
        <end position="284"/>
    </location>
</feature>
<dbReference type="AlphaFoldDB" id="N1PUH0"/>
<feature type="compositionally biased region" description="Low complexity" evidence="1">
    <location>
        <begin position="245"/>
        <end position="256"/>
    </location>
</feature>
<keyword evidence="3" id="KW-1185">Reference proteome</keyword>
<evidence type="ECO:0000256" key="1">
    <source>
        <dbReference type="SAM" id="MobiDB-lite"/>
    </source>
</evidence>
<evidence type="ECO:0000313" key="2">
    <source>
        <dbReference type="EMBL" id="EME46054.1"/>
    </source>
</evidence>
<dbReference type="OMA" id="YRVECHA"/>
<dbReference type="OrthoDB" id="5417628at2759"/>
<reference evidence="2 3" key="2">
    <citation type="journal article" date="2012" name="PLoS Pathog.">
        <title>Diverse lifestyles and strategies of plant pathogenesis encoded in the genomes of eighteen Dothideomycetes fungi.</title>
        <authorList>
            <person name="Ohm R.A."/>
            <person name="Feau N."/>
            <person name="Henrissat B."/>
            <person name="Schoch C.L."/>
            <person name="Horwitz B.A."/>
            <person name="Barry K.W."/>
            <person name="Condon B.J."/>
            <person name="Copeland A.C."/>
            <person name="Dhillon B."/>
            <person name="Glaser F."/>
            <person name="Hesse C.N."/>
            <person name="Kosti I."/>
            <person name="LaButti K."/>
            <person name="Lindquist E.A."/>
            <person name="Lucas S."/>
            <person name="Salamov A.A."/>
            <person name="Bradshaw R.E."/>
            <person name="Ciuffetti L."/>
            <person name="Hamelin R.C."/>
            <person name="Kema G.H.J."/>
            <person name="Lawrence C."/>
            <person name="Scott J.A."/>
            <person name="Spatafora J.W."/>
            <person name="Turgeon B.G."/>
            <person name="de Wit P.J.G.M."/>
            <person name="Zhong S."/>
            <person name="Goodwin S.B."/>
            <person name="Grigoriev I.V."/>
        </authorList>
    </citation>
    <scope>NUCLEOTIDE SEQUENCE [LARGE SCALE GENOMIC DNA]</scope>
    <source>
        <strain evidence="3">NZE10 / CBS 128990</strain>
    </source>
</reference>
<reference evidence="3" key="1">
    <citation type="journal article" date="2012" name="PLoS Genet.">
        <title>The genomes of the fungal plant pathogens Cladosporium fulvum and Dothistroma septosporum reveal adaptation to different hosts and lifestyles but also signatures of common ancestry.</title>
        <authorList>
            <person name="de Wit P.J.G.M."/>
            <person name="van der Burgt A."/>
            <person name="Oekmen B."/>
            <person name="Stergiopoulos I."/>
            <person name="Abd-Elsalam K.A."/>
            <person name="Aerts A.L."/>
            <person name="Bahkali A.H."/>
            <person name="Beenen H.G."/>
            <person name="Chettri P."/>
            <person name="Cox M.P."/>
            <person name="Datema E."/>
            <person name="de Vries R.P."/>
            <person name="Dhillon B."/>
            <person name="Ganley A.R."/>
            <person name="Griffiths S.A."/>
            <person name="Guo Y."/>
            <person name="Hamelin R.C."/>
            <person name="Henrissat B."/>
            <person name="Kabir M.S."/>
            <person name="Jashni M.K."/>
            <person name="Kema G."/>
            <person name="Klaubauf S."/>
            <person name="Lapidus A."/>
            <person name="Levasseur A."/>
            <person name="Lindquist E."/>
            <person name="Mehrabi R."/>
            <person name="Ohm R.A."/>
            <person name="Owen T.J."/>
            <person name="Salamov A."/>
            <person name="Schwelm A."/>
            <person name="Schijlen E."/>
            <person name="Sun H."/>
            <person name="van den Burg H.A."/>
            <person name="van Ham R.C.H.J."/>
            <person name="Zhang S."/>
            <person name="Goodwin S.B."/>
            <person name="Grigoriev I.V."/>
            <person name="Collemare J."/>
            <person name="Bradshaw R.E."/>
        </authorList>
    </citation>
    <scope>NUCLEOTIDE SEQUENCE [LARGE SCALE GENOMIC DNA]</scope>
    <source>
        <strain evidence="3">NZE10 / CBS 128990</strain>
    </source>
</reference>
<gene>
    <name evidence="2" type="ORF">DOTSEDRAFT_125358</name>
</gene>
<accession>N1PUH0</accession>
<dbReference type="EMBL" id="KB446537">
    <property type="protein sequence ID" value="EME46054.1"/>
    <property type="molecule type" value="Genomic_DNA"/>
</dbReference>
<protein>
    <submittedName>
        <fullName evidence="2">Uncharacterized protein</fullName>
    </submittedName>
</protein>
<evidence type="ECO:0000313" key="3">
    <source>
        <dbReference type="Proteomes" id="UP000016933"/>
    </source>
</evidence>
<organism evidence="2 3">
    <name type="scientific">Dothistroma septosporum (strain NZE10 / CBS 128990)</name>
    <name type="common">Red band needle blight fungus</name>
    <name type="synonym">Mycosphaerella pini</name>
    <dbReference type="NCBI Taxonomy" id="675120"/>
    <lineage>
        <taxon>Eukaryota</taxon>
        <taxon>Fungi</taxon>
        <taxon>Dikarya</taxon>
        <taxon>Ascomycota</taxon>
        <taxon>Pezizomycotina</taxon>
        <taxon>Dothideomycetes</taxon>
        <taxon>Dothideomycetidae</taxon>
        <taxon>Mycosphaerellales</taxon>
        <taxon>Mycosphaerellaceae</taxon>
        <taxon>Dothistroma</taxon>
    </lineage>
</organism>
<dbReference type="HOGENOM" id="CLU_085420_0_0_1"/>
<dbReference type="eggNOG" id="ENOG502SNQW">
    <property type="taxonomic scope" value="Eukaryota"/>
</dbReference>
<dbReference type="STRING" id="675120.N1PUH0"/>
<proteinExistence type="predicted"/>
<name>N1PUH0_DOTSN</name>